<feature type="signal peptide" evidence="2">
    <location>
        <begin position="1"/>
        <end position="19"/>
    </location>
</feature>
<evidence type="ECO:0000313" key="4">
    <source>
        <dbReference type="Proteomes" id="UP000182114"/>
    </source>
</evidence>
<dbReference type="EMBL" id="FNBD01000003">
    <property type="protein sequence ID" value="SDE77567.1"/>
    <property type="molecule type" value="Genomic_DNA"/>
</dbReference>
<dbReference type="PROSITE" id="PS51257">
    <property type="entry name" value="PROKAR_LIPOPROTEIN"/>
    <property type="match status" value="1"/>
</dbReference>
<dbReference type="AlphaFoldDB" id="A0A1G7FNP8"/>
<accession>A0A1G7FNP8</accession>
<sequence>MKNYIKLLLALLVSGTVITACTDDFNEINENNNNPETVSPQFLLTNVLSVSSDLNAYEQGFRQSNYLAQFSASIEFERIDRYEMGSNSEYWNSIFGLLSDIQSIKASAASNEAYNAVGDIMQSYLFSQLTDLWNDVPYTEALGALDGAFLPKYDTQESIYTDSQTGIIAVLQKSVATLENSNATIEGDVLFNGDLTKWVKFANSLQVRYLLRISKRSIDFSALQALADSGNLMQSNADNAVVPYLSSAPNQFPLFNASSGTYNEHRMTATVDSILKSWNDPRMMVLYSASPATSSNTTPEYNGLVNGQSTNTIASSGVDLNNISLFGSIFRDAPDGVDAQYMQYSETQFALAEAVARGFISGDVNTYYENAITASFDYYNTVVPADYFTRPEIALDGSETDLTKILAQKWFSLISVGHEAWFNVRRTGIPNLKAGPDNFNEGKYPVRYLYPESEQASNNANYQEASSRIGGDNINSKGWWEKE</sequence>
<keyword evidence="4" id="KW-1185">Reference proteome</keyword>
<feature type="chain" id="PRO_5010281460" evidence="2">
    <location>
        <begin position="20"/>
        <end position="483"/>
    </location>
</feature>
<dbReference type="eggNOG" id="COG4198">
    <property type="taxonomic scope" value="Bacteria"/>
</dbReference>
<gene>
    <name evidence="3" type="ORF">SAMN04487992_103394</name>
</gene>
<keyword evidence="2" id="KW-0732">Signal</keyword>
<dbReference type="Pfam" id="PF12771">
    <property type="entry name" value="SusD-like_2"/>
    <property type="match status" value="1"/>
</dbReference>
<protein>
    <submittedName>
        <fullName evidence="3">Starch-binding associating with outer membrane</fullName>
    </submittedName>
</protein>
<organism evidence="3 4">
    <name type="scientific">Cellulophaga baltica</name>
    <dbReference type="NCBI Taxonomy" id="76594"/>
    <lineage>
        <taxon>Bacteria</taxon>
        <taxon>Pseudomonadati</taxon>
        <taxon>Bacteroidota</taxon>
        <taxon>Flavobacteriia</taxon>
        <taxon>Flavobacteriales</taxon>
        <taxon>Flavobacteriaceae</taxon>
        <taxon>Cellulophaga</taxon>
    </lineage>
</organism>
<reference evidence="4" key="1">
    <citation type="submission" date="2016-10" db="EMBL/GenBank/DDBJ databases">
        <authorList>
            <person name="Varghese N."/>
            <person name="Submissions S."/>
        </authorList>
    </citation>
    <scope>NUCLEOTIDE SEQUENCE [LARGE SCALE GENOMIC DNA]</scope>
    <source>
        <strain evidence="4">DSM 24729</strain>
    </source>
</reference>
<feature type="region of interest" description="Disordered" evidence="1">
    <location>
        <begin position="460"/>
        <end position="483"/>
    </location>
</feature>
<dbReference type="RefSeq" id="WP_074537921.1">
    <property type="nucleotide sequence ID" value="NZ_FNBD01000003.1"/>
</dbReference>
<dbReference type="InterPro" id="IPR011990">
    <property type="entry name" value="TPR-like_helical_dom_sf"/>
</dbReference>
<evidence type="ECO:0000256" key="1">
    <source>
        <dbReference type="SAM" id="MobiDB-lite"/>
    </source>
</evidence>
<dbReference type="Proteomes" id="UP000182114">
    <property type="component" value="Unassembled WGS sequence"/>
</dbReference>
<dbReference type="InterPro" id="IPR041662">
    <property type="entry name" value="SusD-like_2"/>
</dbReference>
<evidence type="ECO:0000256" key="2">
    <source>
        <dbReference type="SAM" id="SignalP"/>
    </source>
</evidence>
<dbReference type="Gene3D" id="1.25.40.390">
    <property type="match status" value="1"/>
</dbReference>
<proteinExistence type="predicted"/>
<name>A0A1G7FNP8_9FLAO</name>
<evidence type="ECO:0000313" key="3">
    <source>
        <dbReference type="EMBL" id="SDE77567.1"/>
    </source>
</evidence>
<dbReference type="SUPFAM" id="SSF48452">
    <property type="entry name" value="TPR-like"/>
    <property type="match status" value="1"/>
</dbReference>